<dbReference type="Pfam" id="PF04296">
    <property type="entry name" value="YlxR"/>
    <property type="match status" value="1"/>
</dbReference>
<dbReference type="RefSeq" id="WP_075061421.1">
    <property type="nucleotide sequence ID" value="NZ_LGCL01000012.1"/>
</dbReference>
<dbReference type="AlphaFoldDB" id="A0A0N8GNZ1"/>
<dbReference type="Proteomes" id="UP000050417">
    <property type="component" value="Unassembled WGS sequence"/>
</dbReference>
<sequence length="102" mass="11426">MNKQKGKRVRHIPQRTCVGCRQINDKRELVRVVRTPEGVQIDRTGKLAGRGAYLHALRSCWIKGLKGALANALKTQLSSQDQALLESFLAELPEESELEETS</sequence>
<comment type="caution">
    <text evidence="2">The sequence shown here is derived from an EMBL/GenBank/DDBJ whole genome shotgun (WGS) entry which is preliminary data.</text>
</comment>
<evidence type="ECO:0000313" key="2">
    <source>
        <dbReference type="EMBL" id="KPL79442.1"/>
    </source>
</evidence>
<dbReference type="STRING" id="1134406.ADN00_02705"/>
<dbReference type="EMBL" id="LGCL01000012">
    <property type="protein sequence ID" value="KPL79442.1"/>
    <property type="molecule type" value="Genomic_DNA"/>
</dbReference>
<protein>
    <recommendedName>
        <fullName evidence="1">YlxR domain-containing protein</fullName>
    </recommendedName>
</protein>
<keyword evidence="3" id="KW-1185">Reference proteome</keyword>
<dbReference type="OrthoDB" id="9813251at2"/>
<dbReference type="SUPFAM" id="SSF64376">
    <property type="entry name" value="YlxR-like"/>
    <property type="match status" value="1"/>
</dbReference>
<evidence type="ECO:0000259" key="1">
    <source>
        <dbReference type="Pfam" id="PF04296"/>
    </source>
</evidence>
<dbReference type="PATRIC" id="fig|1134406.4.peg.2369"/>
<gene>
    <name evidence="2" type="ORF">ADN00_02705</name>
</gene>
<dbReference type="PANTHER" id="PTHR34215:SF1">
    <property type="entry name" value="YLXR DOMAIN-CONTAINING PROTEIN"/>
    <property type="match status" value="1"/>
</dbReference>
<evidence type="ECO:0000313" key="3">
    <source>
        <dbReference type="Proteomes" id="UP000050417"/>
    </source>
</evidence>
<feature type="domain" description="YlxR" evidence="1">
    <location>
        <begin position="15"/>
        <end position="82"/>
    </location>
</feature>
<dbReference type="PANTHER" id="PTHR34215">
    <property type="entry name" value="BLL0784 PROTEIN"/>
    <property type="match status" value="1"/>
</dbReference>
<name>A0A0N8GNZ1_9CHLR</name>
<organism evidence="2 3">
    <name type="scientific">Ornatilinea apprima</name>
    <dbReference type="NCBI Taxonomy" id="1134406"/>
    <lineage>
        <taxon>Bacteria</taxon>
        <taxon>Bacillati</taxon>
        <taxon>Chloroflexota</taxon>
        <taxon>Anaerolineae</taxon>
        <taxon>Anaerolineales</taxon>
        <taxon>Anaerolineaceae</taxon>
        <taxon>Ornatilinea</taxon>
    </lineage>
</organism>
<accession>A0A0N8GNZ1</accession>
<reference evidence="2 3" key="1">
    <citation type="submission" date="2015-07" db="EMBL/GenBank/DDBJ databases">
        <title>Genome sequence of Ornatilinea apprima DSM 23815.</title>
        <authorList>
            <person name="Hemp J."/>
            <person name="Ward L.M."/>
            <person name="Pace L.A."/>
            <person name="Fischer W.W."/>
        </authorList>
    </citation>
    <scope>NUCLEOTIDE SEQUENCE [LARGE SCALE GENOMIC DNA]</scope>
    <source>
        <strain evidence="2 3">P3M-1</strain>
    </source>
</reference>
<dbReference type="Gene3D" id="3.30.1230.10">
    <property type="entry name" value="YlxR-like"/>
    <property type="match status" value="1"/>
</dbReference>
<dbReference type="InterPro" id="IPR007393">
    <property type="entry name" value="YlxR_dom"/>
</dbReference>
<dbReference type="InterPro" id="IPR037465">
    <property type="entry name" value="YlxR"/>
</dbReference>
<proteinExistence type="predicted"/>
<dbReference type="InterPro" id="IPR035931">
    <property type="entry name" value="YlxR-like_sf"/>
</dbReference>